<comment type="caution">
    <text evidence="1">The sequence shown here is derived from an EMBL/GenBank/DDBJ whole genome shotgun (WGS) entry which is preliminary data.</text>
</comment>
<protein>
    <submittedName>
        <fullName evidence="1">Uncharacterized protein</fullName>
    </submittedName>
</protein>
<accession>A0ABV7K1E5</accession>
<sequence>MEHLVLSLIFVIGFCSVFYFANRSCGWHELAKAYATEKEFDGKKTSGVSACFGEHSYYNGILVLGKDNDHLYLSQLFFFKIFCTDLLIPLENVSVSKASFFKIFRVKIAIRTHPDIFFRISISTARKLGIEV</sequence>
<evidence type="ECO:0000313" key="2">
    <source>
        <dbReference type="Proteomes" id="UP001595477"/>
    </source>
</evidence>
<dbReference type="Proteomes" id="UP001595477">
    <property type="component" value="Unassembled WGS sequence"/>
</dbReference>
<organism evidence="1 2">
    <name type="scientific">Alteromonas oceani</name>
    <dbReference type="NCBI Taxonomy" id="2071609"/>
    <lineage>
        <taxon>Bacteria</taxon>
        <taxon>Pseudomonadati</taxon>
        <taxon>Pseudomonadota</taxon>
        <taxon>Gammaproteobacteria</taxon>
        <taxon>Alteromonadales</taxon>
        <taxon>Alteromonadaceae</taxon>
        <taxon>Alteromonas/Salinimonas group</taxon>
        <taxon>Alteromonas</taxon>
    </lineage>
</organism>
<proteinExistence type="predicted"/>
<gene>
    <name evidence="1" type="ORF">ACFOEW_20670</name>
</gene>
<dbReference type="EMBL" id="JBHRSX010000101">
    <property type="protein sequence ID" value="MFC3204225.1"/>
    <property type="molecule type" value="Genomic_DNA"/>
</dbReference>
<dbReference type="RefSeq" id="WP_123325504.1">
    <property type="nucleotide sequence ID" value="NZ_JBHRSX010000101.1"/>
</dbReference>
<evidence type="ECO:0000313" key="1">
    <source>
        <dbReference type="EMBL" id="MFC3204225.1"/>
    </source>
</evidence>
<reference evidence="2" key="1">
    <citation type="journal article" date="2019" name="Int. J. Syst. Evol. Microbiol.">
        <title>The Global Catalogue of Microorganisms (GCM) 10K type strain sequencing project: providing services to taxonomists for standard genome sequencing and annotation.</title>
        <authorList>
            <consortium name="The Broad Institute Genomics Platform"/>
            <consortium name="The Broad Institute Genome Sequencing Center for Infectious Disease"/>
            <person name="Wu L."/>
            <person name="Ma J."/>
        </authorList>
    </citation>
    <scope>NUCLEOTIDE SEQUENCE [LARGE SCALE GENOMIC DNA]</scope>
    <source>
        <strain evidence="2">KCTC 52449</strain>
    </source>
</reference>
<name>A0ABV7K1E5_9ALTE</name>
<keyword evidence="2" id="KW-1185">Reference proteome</keyword>